<dbReference type="EMBL" id="CNGE01001061">
    <property type="protein sequence ID" value="CKT67192.1"/>
    <property type="molecule type" value="Genomic_DNA"/>
</dbReference>
<dbReference type="Proteomes" id="UP000048948">
    <property type="component" value="Unassembled WGS sequence"/>
</dbReference>
<dbReference type="EMBL" id="CNFT01001418">
    <property type="protein sequence ID" value="CKT27305.1"/>
    <property type="molecule type" value="Genomic_DNA"/>
</dbReference>
<dbReference type="Proteomes" id="UP000050164">
    <property type="component" value="Unassembled WGS sequence"/>
</dbReference>
<evidence type="ECO:0000313" key="7">
    <source>
        <dbReference type="Proteomes" id="UP000050164"/>
    </source>
</evidence>
<accession>A0A655AJZ4</accession>
<proteinExistence type="predicted"/>
<gene>
    <name evidence="4" type="ORF">ERS027646_03976</name>
    <name evidence="2" type="ORF">ERS027659_04178</name>
    <name evidence="3" type="ORF">ERS027661_04404</name>
</gene>
<dbReference type="Proteomes" id="UP000049023">
    <property type="component" value="Unassembled WGS sequence"/>
</dbReference>
<dbReference type="EMBL" id="CNFU01001484">
    <property type="protein sequence ID" value="CKT47027.1"/>
    <property type="molecule type" value="Genomic_DNA"/>
</dbReference>
<sequence>MRPLLSRSSAASPTMATRTASTPRSITAFLSAPGVVINRVSMSTRADSPGCAPTFRSVKMPPTCGFFSGGRVPAPPGIPIKSAPAPPVSAQICSALQPPAAIVERAATAATESRNATTTVSWLARTNSPALPVSTPPAGSVDSTRPPLAGSVAMAEQGIEMSSARGAPDTRGAVIWVMLPSAVLPCGQKMVAVVWFTGSSGTMPHSSRPAIPETTAARRAIR</sequence>
<evidence type="ECO:0000313" key="5">
    <source>
        <dbReference type="Proteomes" id="UP000048948"/>
    </source>
</evidence>
<feature type="region of interest" description="Disordered" evidence="1">
    <location>
        <begin position="202"/>
        <end position="222"/>
    </location>
</feature>
<name>A0A655AJZ4_MYCTX</name>
<evidence type="ECO:0000256" key="1">
    <source>
        <dbReference type="SAM" id="MobiDB-lite"/>
    </source>
</evidence>
<protein>
    <submittedName>
        <fullName evidence="2">Uncharacterized protein</fullName>
    </submittedName>
</protein>
<evidence type="ECO:0000313" key="3">
    <source>
        <dbReference type="EMBL" id="CKT47027.1"/>
    </source>
</evidence>
<feature type="region of interest" description="Disordered" evidence="1">
    <location>
        <begin position="1"/>
        <end position="22"/>
    </location>
</feature>
<dbReference type="AlphaFoldDB" id="A0A655AJZ4"/>
<evidence type="ECO:0000313" key="2">
    <source>
        <dbReference type="EMBL" id="CKT27305.1"/>
    </source>
</evidence>
<evidence type="ECO:0000313" key="4">
    <source>
        <dbReference type="EMBL" id="CKT67192.1"/>
    </source>
</evidence>
<reference evidence="5 6" key="1">
    <citation type="submission" date="2015-03" db="EMBL/GenBank/DDBJ databases">
        <authorList>
            <consortium name="Pathogen Informatics"/>
        </authorList>
    </citation>
    <scope>NUCLEOTIDE SEQUENCE [LARGE SCALE GENOMIC DNA]</scope>
    <source>
        <strain evidence="4 5">Bir 172</strain>
        <strain evidence="2 7">Bir 185</strain>
        <strain evidence="3 6">Bir 187</strain>
    </source>
</reference>
<evidence type="ECO:0000313" key="6">
    <source>
        <dbReference type="Proteomes" id="UP000049023"/>
    </source>
</evidence>
<organism evidence="2 7">
    <name type="scientific">Mycobacterium tuberculosis</name>
    <dbReference type="NCBI Taxonomy" id="1773"/>
    <lineage>
        <taxon>Bacteria</taxon>
        <taxon>Bacillati</taxon>
        <taxon>Actinomycetota</taxon>
        <taxon>Actinomycetes</taxon>
        <taxon>Mycobacteriales</taxon>
        <taxon>Mycobacteriaceae</taxon>
        <taxon>Mycobacterium</taxon>
        <taxon>Mycobacterium tuberculosis complex</taxon>
    </lineage>
</organism>